<keyword evidence="6 7" id="KW-0472">Membrane</keyword>
<proteinExistence type="inferred from homology"/>
<dbReference type="RefSeq" id="WP_009358895.1">
    <property type="nucleotide sequence ID" value="NZ_AOFD01000050.1"/>
</dbReference>
<evidence type="ECO:0000256" key="2">
    <source>
        <dbReference type="ARBA" id="ARBA00022448"/>
    </source>
</evidence>
<dbReference type="GO" id="GO:0005886">
    <property type="term" value="C:plasma membrane"/>
    <property type="evidence" value="ECO:0007669"/>
    <property type="project" value="UniProtKB-SubCell"/>
</dbReference>
<evidence type="ECO:0000256" key="1">
    <source>
        <dbReference type="ARBA" id="ARBA00004651"/>
    </source>
</evidence>
<comment type="caution">
    <text evidence="9">The sequence shown here is derived from an EMBL/GenBank/DDBJ whole genome shotgun (WGS) entry which is preliminary data.</text>
</comment>
<dbReference type="InterPro" id="IPR051393">
    <property type="entry name" value="ABC_transporter_permease"/>
</dbReference>
<sequence length="307" mass="33447">MMTALPTLAVKNGRKPAGTPGHGRLAAAYLAPGMLGFLVFIVLPLVASLVISLFDWPLFGAPEFVGLDNYARMLTGDPVFWTVLGNTLFFAVSYTVLNLVLALAVSTWLHHLGSWGPFFRVLFFIPVVTPMVANALVWRLMLTDDGVVNSFLANFGIDGPSWLSDSQLAMGSLIAMSVWQGIGYNIIVLGAGLNGISPNLLEAARIDGAGAWQRFFRVVLPMLSPSLFFCTVMTIIGSFKVFTQPYLLTLGGPGESTNTIVLYLYRNGFSFDKLGYASALAWALFVIVMLITALQFSQQKRLVNYDN</sequence>
<dbReference type="Gene3D" id="1.10.3720.10">
    <property type="entry name" value="MetI-like"/>
    <property type="match status" value="1"/>
</dbReference>
<dbReference type="Pfam" id="PF00528">
    <property type="entry name" value="BPD_transp_1"/>
    <property type="match status" value="1"/>
</dbReference>
<comment type="similarity">
    <text evidence="7">Belongs to the binding-protein-dependent transport system permease family.</text>
</comment>
<dbReference type="AlphaFoldDB" id="L8TQ98"/>
<feature type="transmembrane region" description="Helical" evidence="7">
    <location>
        <begin position="121"/>
        <end position="141"/>
    </location>
</feature>
<feature type="domain" description="ABC transmembrane type-1" evidence="8">
    <location>
        <begin position="84"/>
        <end position="295"/>
    </location>
</feature>
<feature type="transmembrane region" description="Helical" evidence="7">
    <location>
        <begin position="215"/>
        <end position="239"/>
    </location>
</feature>
<dbReference type="EMBL" id="AOFD01000050">
    <property type="protein sequence ID" value="ELT43419.1"/>
    <property type="molecule type" value="Genomic_DNA"/>
</dbReference>
<keyword evidence="5 7" id="KW-1133">Transmembrane helix</keyword>
<dbReference type="GO" id="GO:0055085">
    <property type="term" value="P:transmembrane transport"/>
    <property type="evidence" value="ECO:0007669"/>
    <property type="project" value="InterPro"/>
</dbReference>
<evidence type="ECO:0000259" key="8">
    <source>
        <dbReference type="PROSITE" id="PS50928"/>
    </source>
</evidence>
<organism evidence="9 10">
    <name type="scientific">Arthrobacter nitrophenolicus</name>
    <dbReference type="NCBI Taxonomy" id="683150"/>
    <lineage>
        <taxon>Bacteria</taxon>
        <taxon>Bacillati</taxon>
        <taxon>Actinomycetota</taxon>
        <taxon>Actinomycetes</taxon>
        <taxon>Micrococcales</taxon>
        <taxon>Micrococcaceae</taxon>
        <taxon>Arthrobacter</taxon>
    </lineage>
</organism>
<accession>L8TQ98</accession>
<keyword evidence="3" id="KW-1003">Cell membrane</keyword>
<dbReference type="Proteomes" id="UP000011189">
    <property type="component" value="Unassembled WGS sequence"/>
</dbReference>
<evidence type="ECO:0000256" key="5">
    <source>
        <dbReference type="ARBA" id="ARBA00022989"/>
    </source>
</evidence>
<keyword evidence="10" id="KW-1185">Reference proteome</keyword>
<dbReference type="PATRIC" id="fig|683150.5.peg.3619"/>
<evidence type="ECO:0000256" key="6">
    <source>
        <dbReference type="ARBA" id="ARBA00023136"/>
    </source>
</evidence>
<feature type="transmembrane region" description="Helical" evidence="7">
    <location>
        <begin position="274"/>
        <end position="294"/>
    </location>
</feature>
<dbReference type="CDD" id="cd06261">
    <property type="entry name" value="TM_PBP2"/>
    <property type="match status" value="1"/>
</dbReference>
<dbReference type="PANTHER" id="PTHR30193:SF37">
    <property type="entry name" value="INNER MEMBRANE ABC TRANSPORTER PERMEASE PROTEIN YCJO"/>
    <property type="match status" value="1"/>
</dbReference>
<evidence type="ECO:0000256" key="3">
    <source>
        <dbReference type="ARBA" id="ARBA00022475"/>
    </source>
</evidence>
<dbReference type="PROSITE" id="PS50928">
    <property type="entry name" value="ABC_TM1"/>
    <property type="match status" value="1"/>
</dbReference>
<gene>
    <name evidence="9" type="ORF">G205_18444</name>
</gene>
<feature type="transmembrane region" description="Helical" evidence="7">
    <location>
        <begin position="79"/>
        <end position="109"/>
    </location>
</feature>
<feature type="transmembrane region" description="Helical" evidence="7">
    <location>
        <begin position="168"/>
        <end position="194"/>
    </location>
</feature>
<name>L8TQ98_9MICC</name>
<keyword evidence="2 7" id="KW-0813">Transport</keyword>
<comment type="subcellular location">
    <subcellularLocation>
        <location evidence="1 7">Cell membrane</location>
        <topology evidence="1 7">Multi-pass membrane protein</topology>
    </subcellularLocation>
</comment>
<dbReference type="InterPro" id="IPR035906">
    <property type="entry name" value="MetI-like_sf"/>
</dbReference>
<keyword evidence="4 7" id="KW-0812">Transmembrane</keyword>
<dbReference type="PANTHER" id="PTHR30193">
    <property type="entry name" value="ABC TRANSPORTER PERMEASE PROTEIN"/>
    <property type="match status" value="1"/>
</dbReference>
<feature type="transmembrane region" description="Helical" evidence="7">
    <location>
        <begin position="34"/>
        <end position="59"/>
    </location>
</feature>
<evidence type="ECO:0000256" key="7">
    <source>
        <dbReference type="RuleBase" id="RU363032"/>
    </source>
</evidence>
<dbReference type="SUPFAM" id="SSF161098">
    <property type="entry name" value="MetI-like"/>
    <property type="match status" value="1"/>
</dbReference>
<protein>
    <submittedName>
        <fullName evidence="9">ABC transporter permease</fullName>
    </submittedName>
</protein>
<evidence type="ECO:0000256" key="4">
    <source>
        <dbReference type="ARBA" id="ARBA00022692"/>
    </source>
</evidence>
<dbReference type="InterPro" id="IPR000515">
    <property type="entry name" value="MetI-like"/>
</dbReference>
<evidence type="ECO:0000313" key="9">
    <source>
        <dbReference type="EMBL" id="ELT43419.1"/>
    </source>
</evidence>
<evidence type="ECO:0000313" key="10">
    <source>
        <dbReference type="Proteomes" id="UP000011189"/>
    </source>
</evidence>
<reference evidence="10" key="1">
    <citation type="journal article" date="2013" name="Genome Announc.">
        <title>Draft Genome Sequence of the 2-Chloro-4-Nitrophenol-Degrading Bacterium Arthrobacter sp. Strain SJCon.</title>
        <authorList>
            <person name="Vikram S."/>
            <person name="Kumar S."/>
            <person name="Vaidya B."/>
            <person name="Pinnaka A.K."/>
            <person name="Raghava G.P."/>
        </authorList>
    </citation>
    <scope>NUCLEOTIDE SEQUENCE [LARGE SCALE GENOMIC DNA]</scope>
    <source>
        <strain evidence="10">SJCon</strain>
    </source>
</reference>